<evidence type="ECO:0000259" key="1">
    <source>
        <dbReference type="Pfam" id="PF01464"/>
    </source>
</evidence>
<dbReference type="Pfam" id="PF01464">
    <property type="entry name" value="SLT"/>
    <property type="match status" value="1"/>
</dbReference>
<evidence type="ECO:0000313" key="2">
    <source>
        <dbReference type="EMBL" id="QAT60672.1"/>
    </source>
</evidence>
<organism evidence="2 3">
    <name type="scientific">Acidilutibacter cellobiosedens</name>
    <dbReference type="NCBI Taxonomy" id="2507161"/>
    <lineage>
        <taxon>Bacteria</taxon>
        <taxon>Bacillati</taxon>
        <taxon>Bacillota</taxon>
        <taxon>Tissierellia</taxon>
        <taxon>Tissierellales</taxon>
        <taxon>Acidilutibacteraceae</taxon>
        <taxon>Acidilutibacter</taxon>
    </lineage>
</organism>
<keyword evidence="3" id="KW-1185">Reference proteome</keyword>
<evidence type="ECO:0000313" key="3">
    <source>
        <dbReference type="Proteomes" id="UP000287969"/>
    </source>
</evidence>
<dbReference type="SUPFAM" id="SSF53955">
    <property type="entry name" value="Lysozyme-like"/>
    <property type="match status" value="1"/>
</dbReference>
<sequence>MGRKILCFSLVCALIFGVFSVGYCQKNSLSKKEIERIVGEVARKRGIPSVILKSVAKTESSFTQFTPSGKIYASRGGNIGIMQVRSNAYNLKKLQEDPVYNIEAGADVLLAKWKYANSKMPQIGNMDPNILEHWYFALWAYNGLLNRNNPNQSSNTYQDKIYKTAQKIYGVKISSIDKKSLPKKGIPGKNIKLETPAKFHEGDIIKYKIGDIVLADGKEQLLLLNQPSGKEVGRVDDKTKLTIIEGPKLKNGFYFYKVKNKEKNKEGWIYGNWIKIVNKSS</sequence>
<accession>A0A410Q9J1</accession>
<dbReference type="EMBL" id="CP035282">
    <property type="protein sequence ID" value="QAT60672.1"/>
    <property type="molecule type" value="Genomic_DNA"/>
</dbReference>
<dbReference type="InterPro" id="IPR023346">
    <property type="entry name" value="Lysozyme-like_dom_sf"/>
</dbReference>
<dbReference type="InterPro" id="IPR008258">
    <property type="entry name" value="Transglycosylase_SLT_dom_1"/>
</dbReference>
<feature type="domain" description="Transglycosylase SLT" evidence="1">
    <location>
        <begin position="40"/>
        <end position="158"/>
    </location>
</feature>
<dbReference type="Proteomes" id="UP000287969">
    <property type="component" value="Chromosome"/>
</dbReference>
<proteinExistence type="predicted"/>
<dbReference type="KEGG" id="spoa:EQM13_03310"/>
<protein>
    <recommendedName>
        <fullName evidence="1">Transglycosylase SLT domain-containing protein</fullName>
    </recommendedName>
</protein>
<dbReference type="AlphaFoldDB" id="A0A410Q9J1"/>
<dbReference type="Gene3D" id="1.10.530.10">
    <property type="match status" value="1"/>
</dbReference>
<reference evidence="3" key="1">
    <citation type="submission" date="2019-01" db="EMBL/GenBank/DDBJ databases">
        <title>Draft genomes of a novel of Sporanaerobacter strains.</title>
        <authorList>
            <person name="Ma S."/>
        </authorList>
    </citation>
    <scope>NUCLEOTIDE SEQUENCE [LARGE SCALE GENOMIC DNA]</scope>
    <source>
        <strain evidence="3">NJN-17</strain>
    </source>
</reference>
<name>A0A410Q9J1_9FIRM</name>
<dbReference type="OrthoDB" id="9813450at2"/>
<gene>
    <name evidence="2" type="ORF">EQM13_03310</name>
</gene>
<dbReference type="RefSeq" id="WP_114218248.1">
    <property type="nucleotide sequence ID" value="NZ_CP035282.1"/>
</dbReference>